<dbReference type="EMBL" id="CAJVQB010012441">
    <property type="protein sequence ID" value="CAG8755484.1"/>
    <property type="molecule type" value="Genomic_DNA"/>
</dbReference>
<evidence type="ECO:0000313" key="3">
    <source>
        <dbReference type="Proteomes" id="UP000789901"/>
    </source>
</evidence>
<proteinExistence type="predicted"/>
<gene>
    <name evidence="2" type="ORF">GMARGA_LOCUS16858</name>
</gene>
<evidence type="ECO:0000313" key="2">
    <source>
        <dbReference type="EMBL" id="CAG8755484.1"/>
    </source>
</evidence>
<accession>A0ABN7VCP7</accession>
<sequence>MDANSEINLIQNTSKQIDQSNDDKLINNIKSKSDSQLIHKASEASIKSYSPVNVRSDSFNNSVKSGSNSSVRSPSIKTNSDNNSIISPIIRTNSDNNLFGLKPNCNDSQLNEQHLQVDKVSILTSSDKRSTDELTLFPDESYSMSETSCVNCQF</sequence>
<name>A0ABN7VCP7_GIGMA</name>
<comment type="caution">
    <text evidence="2">The sequence shown here is derived from an EMBL/GenBank/DDBJ whole genome shotgun (WGS) entry which is preliminary data.</text>
</comment>
<feature type="region of interest" description="Disordered" evidence="1">
    <location>
        <begin position="58"/>
        <end position="84"/>
    </location>
</feature>
<evidence type="ECO:0000256" key="1">
    <source>
        <dbReference type="SAM" id="MobiDB-lite"/>
    </source>
</evidence>
<organism evidence="2 3">
    <name type="scientific">Gigaspora margarita</name>
    <dbReference type="NCBI Taxonomy" id="4874"/>
    <lineage>
        <taxon>Eukaryota</taxon>
        <taxon>Fungi</taxon>
        <taxon>Fungi incertae sedis</taxon>
        <taxon>Mucoromycota</taxon>
        <taxon>Glomeromycotina</taxon>
        <taxon>Glomeromycetes</taxon>
        <taxon>Diversisporales</taxon>
        <taxon>Gigasporaceae</taxon>
        <taxon>Gigaspora</taxon>
    </lineage>
</organism>
<protein>
    <submittedName>
        <fullName evidence="2">30863_t:CDS:1</fullName>
    </submittedName>
</protein>
<keyword evidence="3" id="KW-1185">Reference proteome</keyword>
<reference evidence="2 3" key="1">
    <citation type="submission" date="2021-06" db="EMBL/GenBank/DDBJ databases">
        <authorList>
            <person name="Kallberg Y."/>
            <person name="Tangrot J."/>
            <person name="Rosling A."/>
        </authorList>
    </citation>
    <scope>NUCLEOTIDE SEQUENCE [LARGE SCALE GENOMIC DNA]</scope>
    <source>
        <strain evidence="2 3">120-4 pot B 10/14</strain>
    </source>
</reference>
<dbReference type="Proteomes" id="UP000789901">
    <property type="component" value="Unassembled WGS sequence"/>
</dbReference>